<feature type="compositionally biased region" description="Low complexity" evidence="1">
    <location>
        <begin position="394"/>
        <end position="412"/>
    </location>
</feature>
<protein>
    <submittedName>
        <fullName evidence="2">Uncharacterized protein</fullName>
    </submittedName>
</protein>
<feature type="region of interest" description="Disordered" evidence="1">
    <location>
        <begin position="178"/>
        <end position="232"/>
    </location>
</feature>
<organism evidence="2 3">
    <name type="scientific">Vitrella brassicaformis (strain CCMP3155)</name>
    <dbReference type="NCBI Taxonomy" id="1169540"/>
    <lineage>
        <taxon>Eukaryota</taxon>
        <taxon>Sar</taxon>
        <taxon>Alveolata</taxon>
        <taxon>Colpodellida</taxon>
        <taxon>Vitrellaceae</taxon>
        <taxon>Vitrella</taxon>
    </lineage>
</organism>
<evidence type="ECO:0000313" key="2">
    <source>
        <dbReference type="EMBL" id="CEM18578.1"/>
    </source>
</evidence>
<dbReference type="Proteomes" id="UP000041254">
    <property type="component" value="Unassembled WGS sequence"/>
</dbReference>
<gene>
    <name evidence="2" type="ORF">Vbra_9450</name>
</gene>
<name>A0A0G4FUM2_VITBC</name>
<feature type="region of interest" description="Disordered" evidence="1">
    <location>
        <begin position="363"/>
        <end position="417"/>
    </location>
</feature>
<feature type="region of interest" description="Disordered" evidence="1">
    <location>
        <begin position="329"/>
        <end position="351"/>
    </location>
</feature>
<keyword evidence="3" id="KW-1185">Reference proteome</keyword>
<feature type="compositionally biased region" description="Polar residues" evidence="1">
    <location>
        <begin position="751"/>
        <end position="769"/>
    </location>
</feature>
<feature type="compositionally biased region" description="Basic and acidic residues" evidence="1">
    <location>
        <begin position="807"/>
        <end position="823"/>
    </location>
</feature>
<feature type="region of interest" description="Disordered" evidence="1">
    <location>
        <begin position="693"/>
        <end position="793"/>
    </location>
</feature>
<feature type="region of interest" description="Disordered" evidence="1">
    <location>
        <begin position="806"/>
        <end position="925"/>
    </location>
</feature>
<feature type="region of interest" description="Disordered" evidence="1">
    <location>
        <begin position="1"/>
        <end position="56"/>
    </location>
</feature>
<feature type="compositionally biased region" description="Pro residues" evidence="1">
    <location>
        <begin position="25"/>
        <end position="40"/>
    </location>
</feature>
<evidence type="ECO:0000313" key="3">
    <source>
        <dbReference type="Proteomes" id="UP000041254"/>
    </source>
</evidence>
<evidence type="ECO:0000256" key="1">
    <source>
        <dbReference type="SAM" id="MobiDB-lite"/>
    </source>
</evidence>
<accession>A0A0G4FUM2</accession>
<dbReference type="AlphaFoldDB" id="A0A0G4FUM2"/>
<proteinExistence type="predicted"/>
<feature type="compositionally biased region" description="Basic residues" evidence="1">
    <location>
        <begin position="824"/>
        <end position="835"/>
    </location>
</feature>
<sequence>MSSRGKAPPPAAPAAKGSSGGGEGSPPPAGPSMPSSPPPVTSTNVPGQRVIGEEERPIEDRLKDLYNLSHAPLRGTSFYSIENFQQSQLTILKLATELAYIQKLSSEGIKHFNEALFQEVARFPDQELEKSKELGAILFCLHAFITRLQQLLVTASWMSGKLLQRRAGVEQMIANLSQGEAADDNGQSRRRSLPGGLFDIAPPPPHPHQPLSLSAGNEIPRRRSSSASPHMQAYSYPFKSRRVFANRSNYAYPDLDLNLIDFGASPLSSPRSVPRPFGPAGREGQLPPAKEDMGANGLGAANGQDQRSASYQYHYHYHLPSDVQAARVGQQAVQGGQQRAGAPGRNGKNLMYGAPMGMMGGPAMGTNEPIPEEDALGYPPQPPYSPFPFALDASPSPGSDNSPPGPGQPNSNFHFNYNYNLPPPPHATPGYNPAMMMPMMPMMAPMVPHPLFGFPQAAGLAMQQQQQGGGQQRAAAAPGDGVREPSPAPAVPAEGLLPVPPNELQASDADGRRTPRGQQRVAFRSGSQLEELQEFPKGGSPPTSEGPPSQQDAQVRQQVQLQQAQHVGLGITGPSKGPGGSVPVVITEAISRKAGGGNLQFDSQASVIGQGAKEKVKASGSQEEQEEKPSKLKTRRPTGFIRIKSSDHTFQGLDGDERDRVYNTEEELEDDSQEVIVDGQVMPIKQAVALIKKQKGVQIDAQEGTGEKGGVKRTPTGFIHLAVSSDMVTEHNTAKNRGADEDESEMDDSTGRSSAKSPTTGSAQPTTGVRQRLEPDGSPGSPGRLVGPHGQRFYVRHGSSVEFAGAEEIHDRLEDPTFDDPNRRQRRGSLIKNRHPTGFIRLSKEELDTLQDDYVESIRDTQSLERVEDSKKDTEDDRRESGATDSSAASGRRDSGGRRSSVTLSSMRPEEIGDLKPGGGVTVSHSHKAEDADVTTADVAGATPVSIIGATGSKTGDDKRDSFWESDRALERHQRIIGRRATGKFTYEDMSLAELEEVRQEAIEIEDEDLQTKLEPYIERRKAASPKNVCWLFFRGGLGHYIH</sequence>
<feature type="compositionally biased region" description="Low complexity" evidence="1">
    <location>
        <begin position="536"/>
        <end position="565"/>
    </location>
</feature>
<dbReference type="VEuPathDB" id="CryptoDB:Vbra_9450"/>
<reference evidence="2 3" key="1">
    <citation type="submission" date="2014-11" db="EMBL/GenBank/DDBJ databases">
        <authorList>
            <person name="Zhu J."/>
            <person name="Qi W."/>
            <person name="Song R."/>
        </authorList>
    </citation>
    <scope>NUCLEOTIDE SEQUENCE [LARGE SCALE GENOMIC DNA]</scope>
</reference>
<dbReference type="EMBL" id="CDMY01000503">
    <property type="protein sequence ID" value="CEM18578.1"/>
    <property type="molecule type" value="Genomic_DNA"/>
</dbReference>
<dbReference type="InParanoid" id="A0A0G4FUM2"/>
<feature type="region of interest" description="Disordered" evidence="1">
    <location>
        <begin position="267"/>
        <end position="303"/>
    </location>
</feature>
<feature type="compositionally biased region" description="Basic and acidic residues" evidence="1">
    <location>
        <begin position="856"/>
        <end position="882"/>
    </location>
</feature>
<feature type="compositionally biased region" description="Low complexity" evidence="1">
    <location>
        <begin position="460"/>
        <end position="480"/>
    </location>
</feature>
<feature type="compositionally biased region" description="Basic and acidic residues" evidence="1">
    <location>
        <begin position="728"/>
        <end position="739"/>
    </location>
</feature>
<feature type="region of interest" description="Disordered" evidence="1">
    <location>
        <begin position="460"/>
        <end position="639"/>
    </location>
</feature>